<name>A0ABY8UBN4_TETOB</name>
<dbReference type="PANTHER" id="PTHR46609:SF6">
    <property type="entry name" value="EXONUCLEASE, PHAGE-TYPE_RECB, C-TERMINAL DOMAIN-CONTAINING PROTEIN-RELATED"/>
    <property type="match status" value="1"/>
</dbReference>
<gene>
    <name evidence="2" type="ORF">OEZ85_003550</name>
</gene>
<evidence type="ECO:0000313" key="3">
    <source>
        <dbReference type="Proteomes" id="UP001244341"/>
    </source>
</evidence>
<dbReference type="PANTHER" id="PTHR46609">
    <property type="entry name" value="EXONUCLEASE, PHAGE-TYPE/RECB, C-TERMINAL DOMAIN-CONTAINING PROTEIN"/>
    <property type="match status" value="1"/>
</dbReference>
<dbReference type="InterPro" id="IPR011335">
    <property type="entry name" value="Restrct_endonuc-II-like"/>
</dbReference>
<sequence length="341" mass="36428">MLGLSRRLLPRVHPAWLLRSYAHSGAEAAGSSSNGFRSSWNPGLVKDCLDVLITSINVEASNGYPDTKGRSGTFSQFANLSLSTVADNAAALDAAAAASGTVSSAPGLQQQLRQLAQQMGGYGALEVQQRQHLLQHLQAQLLPQQAAAVRPKVDEAGSQVDQRTDAWLSLREGRLTGSALCAVLDWFRGKGKTSEAARLWLQKLKLAPPTAANEAMAYGTHSEPLAMAAYQGLAPHEQLTALGLRVWRDDEVHGWLAASPDGLITVGTANGAAGLSAAEADWLRQQAGVSGEGVLEIKCPHKALKGKLPAPQEYYMPQVQCLFLREGFVNREDDTLLAMLC</sequence>
<reference evidence="2 3" key="1">
    <citation type="submission" date="2023-05" db="EMBL/GenBank/DDBJ databases">
        <title>A 100% complete, gapless, phased diploid assembly of the Scenedesmus obliquus UTEX 3031 genome.</title>
        <authorList>
            <person name="Biondi T.C."/>
            <person name="Hanschen E.R."/>
            <person name="Kwon T."/>
            <person name="Eng W."/>
            <person name="Kruse C.P.S."/>
            <person name="Koehler S.I."/>
            <person name="Kunde Y."/>
            <person name="Gleasner C.D."/>
            <person name="You Mak K.T."/>
            <person name="Polle J."/>
            <person name="Hovde B.T."/>
            <person name="Starkenburg S.R."/>
        </authorList>
    </citation>
    <scope>NUCLEOTIDE SEQUENCE [LARGE SCALE GENOMIC DNA]</scope>
    <source>
        <strain evidence="2 3">DOE0152z</strain>
    </source>
</reference>
<dbReference type="Gene3D" id="3.90.320.10">
    <property type="match status" value="1"/>
</dbReference>
<keyword evidence="3" id="KW-1185">Reference proteome</keyword>
<dbReference type="EMBL" id="CP126217">
    <property type="protein sequence ID" value="WIA18877.1"/>
    <property type="molecule type" value="Genomic_DNA"/>
</dbReference>
<evidence type="ECO:0000259" key="1">
    <source>
        <dbReference type="Pfam" id="PF09588"/>
    </source>
</evidence>
<dbReference type="InterPro" id="IPR051703">
    <property type="entry name" value="NF-kappa-B_Signaling_Reg"/>
</dbReference>
<dbReference type="SUPFAM" id="SSF52980">
    <property type="entry name" value="Restriction endonuclease-like"/>
    <property type="match status" value="1"/>
</dbReference>
<proteinExistence type="predicted"/>
<accession>A0ABY8UBN4</accession>
<dbReference type="Pfam" id="PF09588">
    <property type="entry name" value="YqaJ"/>
    <property type="match status" value="1"/>
</dbReference>
<dbReference type="InterPro" id="IPR019080">
    <property type="entry name" value="YqaJ_viral_recombinase"/>
</dbReference>
<protein>
    <recommendedName>
        <fullName evidence="1">YqaJ viral recombinase domain-containing protein</fullName>
    </recommendedName>
</protein>
<dbReference type="Proteomes" id="UP001244341">
    <property type="component" value="Chromosome 10b"/>
</dbReference>
<organism evidence="2 3">
    <name type="scientific">Tetradesmus obliquus</name>
    <name type="common">Green alga</name>
    <name type="synonym">Acutodesmus obliquus</name>
    <dbReference type="NCBI Taxonomy" id="3088"/>
    <lineage>
        <taxon>Eukaryota</taxon>
        <taxon>Viridiplantae</taxon>
        <taxon>Chlorophyta</taxon>
        <taxon>core chlorophytes</taxon>
        <taxon>Chlorophyceae</taxon>
        <taxon>CS clade</taxon>
        <taxon>Sphaeropleales</taxon>
        <taxon>Scenedesmaceae</taxon>
        <taxon>Tetradesmus</taxon>
    </lineage>
</organism>
<dbReference type="InterPro" id="IPR011604">
    <property type="entry name" value="PDDEXK-like_dom_sf"/>
</dbReference>
<feature type="domain" description="YqaJ viral recombinase" evidence="1">
    <location>
        <begin position="167"/>
        <end position="320"/>
    </location>
</feature>
<evidence type="ECO:0000313" key="2">
    <source>
        <dbReference type="EMBL" id="WIA18877.1"/>
    </source>
</evidence>